<dbReference type="InterPro" id="IPR029063">
    <property type="entry name" value="SAM-dependent_MTases_sf"/>
</dbReference>
<reference evidence="2" key="2">
    <citation type="journal article" date="2018" name="Environ. Sci. Technol.">
        <title>The Toxicogenome of Hyalella azteca: A Model for Sediment Ecotoxicology and Evolutionary Toxicology.</title>
        <authorList>
            <person name="Poynton H.C."/>
            <person name="Hasenbein S."/>
            <person name="Benoit J.B."/>
            <person name="Sepulveda M.S."/>
            <person name="Poelchau M.F."/>
            <person name="Hughes D.S.T."/>
            <person name="Murali S.C."/>
            <person name="Chen S."/>
            <person name="Glastad K.M."/>
            <person name="Goodisman M.A.D."/>
            <person name="Werren J.H."/>
            <person name="Vineis J.H."/>
            <person name="Bowen J.L."/>
            <person name="Friedrich M."/>
            <person name="Jones J."/>
            <person name="Robertson H.M."/>
            <person name="Feyereisen R."/>
            <person name="Mechler-Hickson A."/>
            <person name="Mathers N."/>
            <person name="Lee C.E."/>
            <person name="Colbourne J.K."/>
            <person name="Biales A."/>
            <person name="Johnston J.S."/>
            <person name="Wellborn G.A."/>
            <person name="Rosendale A.J."/>
            <person name="Cridge A.G."/>
            <person name="Munoz-Torres M.C."/>
            <person name="Bain P.A."/>
            <person name="Manny A.R."/>
            <person name="Major K.M."/>
            <person name="Lambert F.N."/>
            <person name="Vulpe C.D."/>
            <person name="Tuck P."/>
            <person name="Blalock B.J."/>
            <person name="Lin Y.Y."/>
            <person name="Smith M.E."/>
            <person name="Ochoa-Acuna H."/>
            <person name="Chen M.M."/>
            <person name="Childers C.P."/>
            <person name="Qu J."/>
            <person name="Dugan S."/>
            <person name="Lee S.L."/>
            <person name="Chao H."/>
            <person name="Dinh H."/>
            <person name="Han Y."/>
            <person name="Doddapaneni H."/>
            <person name="Worley K.C."/>
            <person name="Muzny D.M."/>
            <person name="Gibbs R.A."/>
            <person name="Richards S."/>
        </authorList>
    </citation>
    <scope>NUCLEOTIDE SEQUENCE</scope>
    <source>
        <strain evidence="2">HAZT.00-mixed</strain>
        <tissue evidence="2">Whole organism</tissue>
    </source>
</reference>
<protein>
    <recommendedName>
        <fullName evidence="1">Methyltransferase FkbM domain-containing protein</fullName>
    </recommendedName>
</protein>
<reference evidence="2" key="1">
    <citation type="submission" date="2014-08" db="EMBL/GenBank/DDBJ databases">
        <authorList>
            <person name="Murali S."/>
            <person name="Richards S."/>
            <person name="Bandaranaike D."/>
            <person name="Bellair M."/>
            <person name="Blankenburg K."/>
            <person name="Chao H."/>
            <person name="Dinh H."/>
            <person name="Doddapaneni H."/>
            <person name="Dugan-Rocha S."/>
            <person name="Elkadiri S."/>
            <person name="Gnanaolivu R."/>
            <person name="Hughes D."/>
            <person name="Lee S."/>
            <person name="Li M."/>
            <person name="Ming W."/>
            <person name="Munidasa M."/>
            <person name="Muniz J."/>
            <person name="Nguyen L."/>
            <person name="Osuji N."/>
            <person name="Pu L.-L."/>
            <person name="Puazo M."/>
            <person name="Skinner E."/>
            <person name="Qu C."/>
            <person name="Quiroz J."/>
            <person name="Raj R."/>
            <person name="Weissenberger G."/>
            <person name="Xin Y."/>
            <person name="Zou X."/>
            <person name="Han Y."/>
            <person name="Worley K."/>
            <person name="Muzny D."/>
            <person name="Gibbs R."/>
        </authorList>
    </citation>
    <scope>NUCLEOTIDE SEQUENCE</scope>
    <source>
        <strain evidence="2">HAZT.00-mixed</strain>
        <tissue evidence="2">Whole organism</tissue>
    </source>
</reference>
<dbReference type="PANTHER" id="PTHR34009:SF2">
    <property type="entry name" value="PROTEIN STAR"/>
    <property type="match status" value="1"/>
</dbReference>
<dbReference type="PANTHER" id="PTHR34009">
    <property type="entry name" value="PROTEIN STAR"/>
    <property type="match status" value="1"/>
</dbReference>
<organism evidence="2">
    <name type="scientific">Hyalella azteca</name>
    <name type="common">Amphipod</name>
    <dbReference type="NCBI Taxonomy" id="294128"/>
    <lineage>
        <taxon>Eukaryota</taxon>
        <taxon>Metazoa</taxon>
        <taxon>Ecdysozoa</taxon>
        <taxon>Arthropoda</taxon>
        <taxon>Crustacea</taxon>
        <taxon>Multicrustacea</taxon>
        <taxon>Malacostraca</taxon>
        <taxon>Eumalacostraca</taxon>
        <taxon>Peracarida</taxon>
        <taxon>Amphipoda</taxon>
        <taxon>Senticaudata</taxon>
        <taxon>Talitrida</taxon>
        <taxon>Talitroidea</taxon>
        <taxon>Hyalellidae</taxon>
        <taxon>Hyalella</taxon>
    </lineage>
</organism>
<gene>
    <name evidence="2" type="ORF">HAZT_HAZT009781</name>
</gene>
<dbReference type="InterPro" id="IPR053202">
    <property type="entry name" value="EGF_Rcpt_Signaling_Reg"/>
</dbReference>
<evidence type="ECO:0000259" key="1">
    <source>
        <dbReference type="Pfam" id="PF05050"/>
    </source>
</evidence>
<feature type="domain" description="Methyltransferase FkbM" evidence="1">
    <location>
        <begin position="7"/>
        <end position="141"/>
    </location>
</feature>
<dbReference type="GO" id="GO:0006888">
    <property type="term" value="P:endoplasmic reticulum to Golgi vesicle-mediated transport"/>
    <property type="evidence" value="ECO:0007669"/>
    <property type="project" value="TreeGrafter"/>
</dbReference>
<comment type="caution">
    <text evidence="2">The sequence shown here is derived from an EMBL/GenBank/DDBJ whole genome shotgun (WGS) entry which is preliminary data.</text>
</comment>
<accession>A0A6A0GSL2</accession>
<name>A0A6A0GSL2_HYAAZ</name>
<proteinExistence type="predicted"/>
<reference evidence="2" key="3">
    <citation type="submission" date="2019-06" db="EMBL/GenBank/DDBJ databases">
        <authorList>
            <person name="Poynton C."/>
            <person name="Hasenbein S."/>
            <person name="Benoit J.B."/>
            <person name="Sepulveda M.S."/>
            <person name="Poelchau M.F."/>
            <person name="Murali S.C."/>
            <person name="Chen S."/>
            <person name="Glastad K.M."/>
            <person name="Werren J.H."/>
            <person name="Vineis J.H."/>
            <person name="Bowen J.L."/>
            <person name="Friedrich M."/>
            <person name="Jones J."/>
            <person name="Robertson H.M."/>
            <person name="Feyereisen R."/>
            <person name="Mechler-Hickson A."/>
            <person name="Mathers N."/>
            <person name="Lee C.E."/>
            <person name="Colbourne J.K."/>
            <person name="Biales A."/>
            <person name="Johnston J.S."/>
            <person name="Wellborn G.A."/>
            <person name="Rosendale A.J."/>
            <person name="Cridge A.G."/>
            <person name="Munoz-Torres M.C."/>
            <person name="Bain P.A."/>
            <person name="Manny A.R."/>
            <person name="Major K.M."/>
            <person name="Lambert F.N."/>
            <person name="Vulpe C.D."/>
            <person name="Tuck P."/>
            <person name="Blalock B.J."/>
            <person name="Lin Y.-Y."/>
            <person name="Smith M.E."/>
            <person name="Ochoa-Acuna H."/>
            <person name="Chen M.-J.M."/>
            <person name="Childers C.P."/>
            <person name="Qu J."/>
            <person name="Dugan S."/>
            <person name="Lee S.L."/>
            <person name="Chao H."/>
            <person name="Dinh H."/>
            <person name="Han Y."/>
            <person name="Doddapaneni H."/>
            <person name="Worley K.C."/>
            <person name="Muzny D.M."/>
            <person name="Gibbs R.A."/>
            <person name="Richards S."/>
        </authorList>
    </citation>
    <scope>NUCLEOTIDE SEQUENCE</scope>
    <source>
        <strain evidence="2">HAZT.00-mixed</strain>
        <tissue evidence="2">Whole organism</tissue>
    </source>
</reference>
<evidence type="ECO:0000313" key="2">
    <source>
        <dbReference type="EMBL" id="KAA0186766.1"/>
    </source>
</evidence>
<dbReference type="Proteomes" id="UP000711488">
    <property type="component" value="Unassembled WGS sequence"/>
</dbReference>
<dbReference type="GO" id="GO:0005789">
    <property type="term" value="C:endoplasmic reticulum membrane"/>
    <property type="evidence" value="ECO:0007669"/>
    <property type="project" value="TreeGrafter"/>
</dbReference>
<dbReference type="GO" id="GO:0016197">
    <property type="term" value="P:endosomal transport"/>
    <property type="evidence" value="ECO:0007669"/>
    <property type="project" value="TreeGrafter"/>
</dbReference>
<dbReference type="AlphaFoldDB" id="A0A6A0GSL2"/>
<dbReference type="GO" id="GO:0031902">
    <property type="term" value="C:late endosome membrane"/>
    <property type="evidence" value="ECO:0007669"/>
    <property type="project" value="TreeGrafter"/>
</dbReference>
<sequence length="148" mass="16949">MDGETMSNTLELEKNHGWTGLLVEVEKPSFDQLVNKHRKAWLANVCLSPHKYPTQVSGILVLTSTIEDSGFKHRAMSKLQRYRAGQPSLMRGIFRKVQCIPLCSLLAALNMTRVDLLVLDVEGAEMDILRNFDFDEFDIQVRHRVCKF</sequence>
<dbReference type="GO" id="GO:0005886">
    <property type="term" value="C:plasma membrane"/>
    <property type="evidence" value="ECO:0007669"/>
    <property type="project" value="TreeGrafter"/>
</dbReference>
<dbReference type="Gene3D" id="3.40.50.150">
    <property type="entry name" value="Vaccinia Virus protein VP39"/>
    <property type="match status" value="1"/>
</dbReference>
<dbReference type="EMBL" id="JQDR03015387">
    <property type="protein sequence ID" value="KAA0186766.1"/>
    <property type="molecule type" value="Genomic_DNA"/>
</dbReference>
<dbReference type="Pfam" id="PF05050">
    <property type="entry name" value="Methyltransf_21"/>
    <property type="match status" value="1"/>
</dbReference>
<dbReference type="InterPro" id="IPR006342">
    <property type="entry name" value="FkbM_mtfrase"/>
</dbReference>
<dbReference type="GO" id="GO:0005794">
    <property type="term" value="C:Golgi apparatus"/>
    <property type="evidence" value="ECO:0007669"/>
    <property type="project" value="TreeGrafter"/>
</dbReference>